<accession>A0A168KSQ0</accession>
<dbReference type="STRING" id="494026.PGLA_12125"/>
<reference evidence="1 2" key="1">
    <citation type="submission" date="2016-03" db="EMBL/GenBank/DDBJ databases">
        <title>Draft genome sequence of Paenibacillus glacialis DSM 22343.</title>
        <authorList>
            <person name="Shin S.-K."/>
            <person name="Yi H."/>
        </authorList>
    </citation>
    <scope>NUCLEOTIDE SEQUENCE [LARGE SCALE GENOMIC DNA]</scope>
    <source>
        <strain evidence="1 2">DSM 22343</strain>
    </source>
</reference>
<dbReference type="OrthoDB" id="2433869at2"/>
<sequence>MRRYWISIVLSVFIVVGLGTYYVYGAVVRFPEYKISKVSGDVNEGTKIVVQGGFLEGGRYQSIFATAEGSDYPIRSNLFTQMFWGTGSGMTEQTDIRQIIKDHRSFMRGKGKISNFYKDDKWIIYADAVVHITYNAKTEIVLSIDLLNKTTGVVKHYETKVDDSTNYSQTFIEDVQLNGEQIHLLISQRSTGIINGSEGEYRDYAININSGAITNNGRIAFGDTTKDYVELFDRSIMNSIVSSPSDYAILSVTDQQPRVNEYMDEHFYSYAYKTGELTDLSETLMKAGIDDIGNLSLDGNVLSILIYEEEFIKLTRYNLDTGSLANKVISLTAKQLDADQIVMGITKNNRLYILSHKNDIPKVAVLDETNGAIRYTGEIVYDGKPLGTNWTMSNVERIYMEIAE</sequence>
<name>A0A168KSQ0_9BACL</name>
<evidence type="ECO:0000313" key="2">
    <source>
        <dbReference type="Proteomes" id="UP000076967"/>
    </source>
</evidence>
<proteinExistence type="predicted"/>
<dbReference type="EMBL" id="LVJH01000021">
    <property type="protein sequence ID" value="OAB42414.1"/>
    <property type="molecule type" value="Genomic_DNA"/>
</dbReference>
<dbReference type="RefSeq" id="WP_068533026.1">
    <property type="nucleotide sequence ID" value="NZ_LVJH01000021.1"/>
</dbReference>
<comment type="caution">
    <text evidence="1">The sequence shown here is derived from an EMBL/GenBank/DDBJ whole genome shotgun (WGS) entry which is preliminary data.</text>
</comment>
<organism evidence="1 2">
    <name type="scientific">Paenibacillus glacialis</name>
    <dbReference type="NCBI Taxonomy" id="494026"/>
    <lineage>
        <taxon>Bacteria</taxon>
        <taxon>Bacillati</taxon>
        <taxon>Bacillota</taxon>
        <taxon>Bacilli</taxon>
        <taxon>Bacillales</taxon>
        <taxon>Paenibacillaceae</taxon>
        <taxon>Paenibacillus</taxon>
    </lineage>
</organism>
<gene>
    <name evidence="1" type="ORF">PGLA_12125</name>
</gene>
<dbReference type="AlphaFoldDB" id="A0A168KSQ0"/>
<dbReference type="Proteomes" id="UP000076967">
    <property type="component" value="Unassembled WGS sequence"/>
</dbReference>
<evidence type="ECO:0000313" key="1">
    <source>
        <dbReference type="EMBL" id="OAB42414.1"/>
    </source>
</evidence>
<protein>
    <submittedName>
        <fullName evidence="1">Uncharacterized protein</fullName>
    </submittedName>
</protein>
<keyword evidence="2" id="KW-1185">Reference proteome</keyword>